<sequence>MFQFRFEAKMTTSSADWVTPMQSALIKGAADIEYRREALVPHRLPAWARDYYSDPGLAMAESMPAGVRLTLRTRARWIELNTRVTRFGYAGMPRRPEGQFELCIDGQCYSLATPKSATEISFDLSSGKTHQQSGDISSLRFDGLPEGDKKVDIWLPYNETVELFDLRSDAELQADVESDQPVWVHYGSSISQGSNAVSAAGIWPAQVAMQTGLDLVNLGFSGSALLDPFIARVIAQSEADLISLKLGINLVNSDVMRARAFGPAVLGFLDVIRDRQPYTPLLVISPLYCPIHETTPGPGAFDAQALAQGQIRFQATGNDEDSATGKLTLQSIRTQLAGLIHRRMSTDKHLFYLDGCELYGPDDHQRWPLPDALHPGPEAHQLIGQRFVERAPETGWARSTLGSRLSSSPCSS</sequence>
<evidence type="ECO:0000313" key="2">
    <source>
        <dbReference type="EMBL" id="GEN29208.1"/>
    </source>
</evidence>
<protein>
    <submittedName>
        <fullName evidence="2">Lipase</fullName>
    </submittedName>
</protein>
<name>A0A511UU25_9GAMM</name>
<dbReference type="AlphaFoldDB" id="A0A511UU25"/>
<dbReference type="SUPFAM" id="SSF52266">
    <property type="entry name" value="SGNH hydrolase"/>
    <property type="match status" value="1"/>
</dbReference>
<dbReference type="Gene3D" id="2.60.120.260">
    <property type="entry name" value="Galactose-binding domain-like"/>
    <property type="match status" value="1"/>
</dbReference>
<dbReference type="InterPro" id="IPR036514">
    <property type="entry name" value="SGNH_hydro_sf"/>
</dbReference>
<dbReference type="EMBL" id="BJXV01000018">
    <property type="protein sequence ID" value="GEN29208.1"/>
    <property type="molecule type" value="Genomic_DNA"/>
</dbReference>
<accession>A0A511UU25</accession>
<gene>
    <name evidence="2" type="ORF">HVA01_28540</name>
</gene>
<comment type="caution">
    <text evidence="2">The sequence shown here is derived from an EMBL/GenBank/DDBJ whole genome shotgun (WGS) entry which is preliminary data.</text>
</comment>
<evidence type="ECO:0000313" key="3">
    <source>
        <dbReference type="Proteomes" id="UP000321303"/>
    </source>
</evidence>
<reference evidence="2 3" key="1">
    <citation type="submission" date="2019-07" db="EMBL/GenBank/DDBJ databases">
        <title>Whole genome shotgun sequence of Halomonas variabilis NBRC 102410.</title>
        <authorList>
            <person name="Hosoyama A."/>
            <person name="Uohara A."/>
            <person name="Ohji S."/>
            <person name="Ichikawa N."/>
        </authorList>
    </citation>
    <scope>NUCLEOTIDE SEQUENCE [LARGE SCALE GENOMIC DNA]</scope>
    <source>
        <strain evidence="2 3">NBRC 102410</strain>
    </source>
</reference>
<dbReference type="RefSeq" id="WP_218031560.1">
    <property type="nucleotide sequence ID" value="NZ_BJXV01000018.1"/>
</dbReference>
<dbReference type="Gene3D" id="3.40.50.1110">
    <property type="entry name" value="SGNH hydrolase"/>
    <property type="match status" value="1"/>
</dbReference>
<dbReference type="Proteomes" id="UP000321303">
    <property type="component" value="Unassembled WGS sequence"/>
</dbReference>
<proteinExistence type="predicted"/>
<keyword evidence="3" id="KW-1185">Reference proteome</keyword>
<organism evidence="2 3">
    <name type="scientific">Halovibrio variabilis</name>
    <dbReference type="NCBI Taxonomy" id="31910"/>
    <lineage>
        <taxon>Bacteria</taxon>
        <taxon>Pseudomonadati</taxon>
        <taxon>Pseudomonadota</taxon>
        <taxon>Gammaproteobacteria</taxon>
        <taxon>Oceanospirillales</taxon>
        <taxon>Halomonadaceae</taxon>
        <taxon>Halovibrio</taxon>
    </lineage>
</organism>
<feature type="domain" description="SGNH hydrolase-type esterase" evidence="1">
    <location>
        <begin position="184"/>
        <end position="284"/>
    </location>
</feature>
<evidence type="ECO:0000259" key="1">
    <source>
        <dbReference type="Pfam" id="PF14606"/>
    </source>
</evidence>
<dbReference type="Pfam" id="PF14606">
    <property type="entry name" value="Lipase_GDSL_3"/>
    <property type="match status" value="1"/>
</dbReference>
<dbReference type="InterPro" id="IPR013830">
    <property type="entry name" value="SGNH_hydro"/>
</dbReference>
<dbReference type="GO" id="GO:0016788">
    <property type="term" value="F:hydrolase activity, acting on ester bonds"/>
    <property type="evidence" value="ECO:0007669"/>
    <property type="project" value="UniProtKB-ARBA"/>
</dbReference>